<feature type="compositionally biased region" description="Low complexity" evidence="1">
    <location>
        <begin position="1"/>
        <end position="25"/>
    </location>
</feature>
<keyword evidence="3" id="KW-1185">Reference proteome</keyword>
<feature type="compositionally biased region" description="Low complexity" evidence="1">
    <location>
        <begin position="169"/>
        <end position="179"/>
    </location>
</feature>
<feature type="compositionally biased region" description="Basic residues" evidence="1">
    <location>
        <begin position="93"/>
        <end position="106"/>
    </location>
</feature>
<feature type="region of interest" description="Disordered" evidence="1">
    <location>
        <begin position="89"/>
        <end position="129"/>
    </location>
</feature>
<sequence length="259" mass="28700">RSAASSSCWTTRTSSRSSSPGTCACGSTSAAPRRPVRSCGASARTRPRTGPPRRGCGGRTWPGRRWPWAASSCATRSCAKTRPWTSCGGSWTRTRRARAPQARRWRATSPAAPPRSWRGGPSRSRTTCAGGARTCCSIGCWPGWGTAPRPSCWRRCSARRGPRPRRLPRPWARPAPGRLLGRRRGPPPASRSRGGRAGGEGLPRRHLRRRGLPRRARGARRRGRSRRARARRARRRRRGDCLPGRRRHPVQRRGPPPRA</sequence>
<gene>
    <name evidence="2" type="ORF">PCOR1329_LOCUS54518</name>
</gene>
<feature type="region of interest" description="Disordered" evidence="1">
    <location>
        <begin position="1"/>
        <end position="61"/>
    </location>
</feature>
<comment type="caution">
    <text evidence="2">The sequence shown here is derived from an EMBL/GenBank/DDBJ whole genome shotgun (WGS) entry which is preliminary data.</text>
</comment>
<dbReference type="EMBL" id="CAUYUJ010016663">
    <property type="protein sequence ID" value="CAK0867617.1"/>
    <property type="molecule type" value="Genomic_DNA"/>
</dbReference>
<dbReference type="Proteomes" id="UP001189429">
    <property type="component" value="Unassembled WGS sequence"/>
</dbReference>
<feature type="non-terminal residue" evidence="2">
    <location>
        <position position="1"/>
    </location>
</feature>
<evidence type="ECO:0000313" key="2">
    <source>
        <dbReference type="EMBL" id="CAK0867617.1"/>
    </source>
</evidence>
<feature type="region of interest" description="Disordered" evidence="1">
    <location>
        <begin position="152"/>
        <end position="259"/>
    </location>
</feature>
<proteinExistence type="predicted"/>
<accession>A0ABN9V675</accession>
<evidence type="ECO:0000256" key="1">
    <source>
        <dbReference type="SAM" id="MobiDB-lite"/>
    </source>
</evidence>
<reference evidence="2" key="1">
    <citation type="submission" date="2023-10" db="EMBL/GenBank/DDBJ databases">
        <authorList>
            <person name="Chen Y."/>
            <person name="Shah S."/>
            <person name="Dougan E. K."/>
            <person name="Thang M."/>
            <person name="Chan C."/>
        </authorList>
    </citation>
    <scope>NUCLEOTIDE SEQUENCE [LARGE SCALE GENOMIC DNA]</scope>
</reference>
<name>A0ABN9V675_9DINO</name>
<protein>
    <submittedName>
        <fullName evidence="2">Uncharacterized protein</fullName>
    </submittedName>
</protein>
<feature type="compositionally biased region" description="Basic residues" evidence="1">
    <location>
        <begin position="156"/>
        <end position="168"/>
    </location>
</feature>
<feature type="compositionally biased region" description="Low complexity" evidence="1">
    <location>
        <begin position="114"/>
        <end position="125"/>
    </location>
</feature>
<feature type="non-terminal residue" evidence="2">
    <location>
        <position position="259"/>
    </location>
</feature>
<organism evidence="2 3">
    <name type="scientific">Prorocentrum cordatum</name>
    <dbReference type="NCBI Taxonomy" id="2364126"/>
    <lineage>
        <taxon>Eukaryota</taxon>
        <taxon>Sar</taxon>
        <taxon>Alveolata</taxon>
        <taxon>Dinophyceae</taxon>
        <taxon>Prorocentrales</taxon>
        <taxon>Prorocentraceae</taxon>
        <taxon>Prorocentrum</taxon>
    </lineage>
</organism>
<feature type="compositionally biased region" description="Basic residues" evidence="1">
    <location>
        <begin position="204"/>
        <end position="251"/>
    </location>
</feature>
<evidence type="ECO:0000313" key="3">
    <source>
        <dbReference type="Proteomes" id="UP001189429"/>
    </source>
</evidence>